<evidence type="ECO:0000313" key="4">
    <source>
        <dbReference type="EMBL" id="RHY51579.1"/>
    </source>
</evidence>
<evidence type="ECO:0000256" key="1">
    <source>
        <dbReference type="SAM" id="MobiDB-lite"/>
    </source>
</evidence>
<gene>
    <name evidence="5" type="ORF">DYB26_004972</name>
    <name evidence="4" type="ORF">DYB30_012977</name>
    <name evidence="3" type="ORF">DYB36_001662</name>
</gene>
<dbReference type="AlphaFoldDB" id="A0A397AYY8"/>
<dbReference type="Proteomes" id="UP000286510">
    <property type="component" value="Unassembled WGS sequence"/>
</dbReference>
<organism evidence="3 6">
    <name type="scientific">Aphanomyces astaci</name>
    <name type="common">Crayfish plague agent</name>
    <dbReference type="NCBI Taxonomy" id="112090"/>
    <lineage>
        <taxon>Eukaryota</taxon>
        <taxon>Sar</taxon>
        <taxon>Stramenopiles</taxon>
        <taxon>Oomycota</taxon>
        <taxon>Saprolegniomycetes</taxon>
        <taxon>Saprolegniales</taxon>
        <taxon>Verrucalvaceae</taxon>
        <taxon>Aphanomyces</taxon>
    </lineage>
</organism>
<feature type="compositionally biased region" description="Low complexity" evidence="1">
    <location>
        <begin position="12"/>
        <end position="32"/>
    </location>
</feature>
<comment type="caution">
    <text evidence="3">The sequence shown here is derived from an EMBL/GenBank/DDBJ whole genome shotgun (WGS) entry which is preliminary data.</text>
</comment>
<name>A0A397AYY8_APHAT</name>
<keyword evidence="2" id="KW-0472">Membrane</keyword>
<dbReference type="Proteomes" id="UP000266643">
    <property type="component" value="Unassembled WGS sequence"/>
</dbReference>
<proteinExistence type="predicted"/>
<evidence type="ECO:0000313" key="5">
    <source>
        <dbReference type="EMBL" id="RHZ13857.1"/>
    </source>
</evidence>
<feature type="transmembrane region" description="Helical" evidence="2">
    <location>
        <begin position="171"/>
        <end position="193"/>
    </location>
</feature>
<dbReference type="EMBL" id="QUTF01014254">
    <property type="protein sequence ID" value="RHZ13857.1"/>
    <property type="molecule type" value="Genomic_DNA"/>
</dbReference>
<keyword evidence="2" id="KW-1133">Transmembrane helix</keyword>
<feature type="compositionally biased region" description="Polar residues" evidence="1">
    <location>
        <begin position="34"/>
        <end position="58"/>
    </location>
</feature>
<evidence type="ECO:0000256" key="2">
    <source>
        <dbReference type="SAM" id="Phobius"/>
    </source>
</evidence>
<evidence type="ECO:0000313" key="3">
    <source>
        <dbReference type="EMBL" id="RHY11475.1"/>
    </source>
</evidence>
<dbReference type="EMBL" id="QUSZ01005038">
    <property type="protein sequence ID" value="RHY11475.1"/>
    <property type="molecule type" value="Genomic_DNA"/>
</dbReference>
<reference evidence="6 7" key="1">
    <citation type="submission" date="2018-08" db="EMBL/GenBank/DDBJ databases">
        <title>Aphanomyces genome sequencing and annotation.</title>
        <authorList>
            <person name="Minardi D."/>
            <person name="Oidtmann B."/>
            <person name="Van Der Giezen M."/>
            <person name="Studholme D.J."/>
        </authorList>
    </citation>
    <scope>NUCLEOTIDE SEQUENCE [LARGE SCALE GENOMIC DNA]</scope>
    <source>
        <strain evidence="4 7">D2</strain>
        <strain evidence="5 8">FDL457</strain>
        <strain evidence="3 6">Kv</strain>
    </source>
</reference>
<feature type="compositionally biased region" description="Pro residues" evidence="1">
    <location>
        <begin position="139"/>
        <end position="150"/>
    </location>
</feature>
<protein>
    <submittedName>
        <fullName evidence="3">Uncharacterized protein</fullName>
    </submittedName>
</protein>
<accession>A0A397AYY8</accession>
<feature type="compositionally biased region" description="Polar residues" evidence="1">
    <location>
        <begin position="126"/>
        <end position="135"/>
    </location>
</feature>
<evidence type="ECO:0000313" key="8">
    <source>
        <dbReference type="Proteomes" id="UP000286510"/>
    </source>
</evidence>
<keyword evidence="2" id="KW-0812">Transmembrane</keyword>
<dbReference type="EMBL" id="QUTD01007150">
    <property type="protein sequence ID" value="RHY51579.1"/>
    <property type="molecule type" value="Genomic_DNA"/>
</dbReference>
<sequence length="355" mass="36947">MLNDVLPAPNSTTKATTPLITTPLPTTNNATPRPGSTSTKTPSVTTLQSPTTSGTPMPSNLIEPSKKFTLPSLATPQPSHDNGDQEASPSPSSTSSHTSELPSLLPKLPATTSPESGDKAAAGNDNPGTDTASPGSISKPPPTQPSPSTPSPSSGLAVQSASPDGMSTSTILAIMCGVLACFGMGGAMFLAILRTRPRFYDSDEDHPPFPTTFHSAKPFAAPSGTSYARPSEFWSEPAVMSSMRSDVELAISSMRSDLETAMSSIRSNNGATASLRPTRQLSGVSGRGTGVGIAIRVPSLLDVNPNVYAQHPQLRQTINQCRQNVLDLYNGQESITLETTGTNKHNVTSLSATCE</sequence>
<evidence type="ECO:0000313" key="7">
    <source>
        <dbReference type="Proteomes" id="UP000266643"/>
    </source>
</evidence>
<feature type="compositionally biased region" description="Low complexity" evidence="1">
    <location>
        <begin position="88"/>
        <end position="106"/>
    </location>
</feature>
<evidence type="ECO:0000313" key="6">
    <source>
        <dbReference type="Proteomes" id="UP000265427"/>
    </source>
</evidence>
<feature type="region of interest" description="Disordered" evidence="1">
    <location>
        <begin position="1"/>
        <end position="164"/>
    </location>
</feature>
<dbReference type="Proteomes" id="UP000265427">
    <property type="component" value="Unassembled WGS sequence"/>
</dbReference>